<dbReference type="AlphaFoldDB" id="A0A1E4RGY3"/>
<keyword evidence="7" id="KW-0963">Cytoplasm</keyword>
<evidence type="ECO:0000259" key="11">
    <source>
        <dbReference type="Pfam" id="PF00291"/>
    </source>
</evidence>
<dbReference type="EMBL" id="KV454542">
    <property type="protein sequence ID" value="ODV66518.1"/>
    <property type="molecule type" value="Genomic_DNA"/>
</dbReference>
<dbReference type="GO" id="GO:0006565">
    <property type="term" value="P:L-serine catabolic process"/>
    <property type="evidence" value="ECO:0007669"/>
    <property type="project" value="EnsemblFungi"/>
</dbReference>
<dbReference type="GO" id="GO:0009097">
    <property type="term" value="P:isoleucine biosynthetic process"/>
    <property type="evidence" value="ECO:0007669"/>
    <property type="project" value="TreeGrafter"/>
</dbReference>
<evidence type="ECO:0000256" key="2">
    <source>
        <dbReference type="ARBA" id="ARBA00004496"/>
    </source>
</evidence>
<comment type="subcellular location">
    <subcellularLocation>
        <location evidence="2">Cytoplasm</location>
    </subcellularLocation>
</comment>
<evidence type="ECO:0000256" key="5">
    <source>
        <dbReference type="ARBA" id="ARBA00012093"/>
    </source>
</evidence>
<dbReference type="GO" id="GO:0006567">
    <property type="term" value="P:L-threonine catabolic process"/>
    <property type="evidence" value="ECO:0007669"/>
    <property type="project" value="EnsemblFungi"/>
</dbReference>
<dbReference type="PANTHER" id="PTHR48078:SF2">
    <property type="entry name" value="CATABOLIC L-SERINE_THREONINE DEHYDRATASE"/>
    <property type="match status" value="1"/>
</dbReference>
<evidence type="ECO:0000313" key="12">
    <source>
        <dbReference type="EMBL" id="ODV66518.1"/>
    </source>
</evidence>
<dbReference type="PANTHER" id="PTHR48078">
    <property type="entry name" value="THREONINE DEHYDRATASE, MITOCHONDRIAL-RELATED"/>
    <property type="match status" value="1"/>
</dbReference>
<dbReference type="Proteomes" id="UP000095085">
    <property type="component" value="Unassembled WGS sequence"/>
</dbReference>
<evidence type="ECO:0000256" key="4">
    <source>
        <dbReference type="ARBA" id="ARBA00010869"/>
    </source>
</evidence>
<organism evidence="12 13">
    <name type="scientific">Hyphopichia burtonii NRRL Y-1933</name>
    <dbReference type="NCBI Taxonomy" id="984485"/>
    <lineage>
        <taxon>Eukaryota</taxon>
        <taxon>Fungi</taxon>
        <taxon>Dikarya</taxon>
        <taxon>Ascomycota</taxon>
        <taxon>Saccharomycotina</taxon>
        <taxon>Pichiomycetes</taxon>
        <taxon>Debaryomycetaceae</taxon>
        <taxon>Hyphopichia</taxon>
    </lineage>
</organism>
<dbReference type="GO" id="GO:0003941">
    <property type="term" value="F:L-serine ammonia-lyase activity"/>
    <property type="evidence" value="ECO:0007669"/>
    <property type="project" value="UniProtKB-EC"/>
</dbReference>
<keyword evidence="6" id="KW-0312">Gluconeogenesis</keyword>
<keyword evidence="13" id="KW-1185">Reference proteome</keyword>
<dbReference type="STRING" id="984485.A0A1E4RGY3"/>
<dbReference type="GO" id="GO:0030170">
    <property type="term" value="F:pyridoxal phosphate binding"/>
    <property type="evidence" value="ECO:0007669"/>
    <property type="project" value="InterPro"/>
</dbReference>
<proteinExistence type="inferred from homology"/>
<dbReference type="InterPro" id="IPR050147">
    <property type="entry name" value="Ser/Thr_Dehydratase"/>
</dbReference>
<evidence type="ECO:0000256" key="9">
    <source>
        <dbReference type="ARBA" id="ARBA00023239"/>
    </source>
</evidence>
<sequence>MAESVQTNPKTTVKPPFIQTSLTEVTDQLPIEPPCRIFFKNEYEQPSGSFKLRGIGNLVAKSVETAQKYHPNKFIQVFASSGGNAGLAAAYLAKFYNLPCIVCIPASTKPEIIDLLHELGAKTIMKGENILQADKHLKTLIAKCDLNKIYPIYCHPFDNPLIWQGHLTLVDEILQEQLSPQETAKLRGMVASIGGGGLFCGIMDGIKKNDQQNTDVLLVESKQAPTFTETIKAGEIIQLKSVKSLATSLACSHVTTKCLDYYNDQSSNKTFVESIDDLEAVKGSVHTYNHFNIAVEPACGAAMSVVFNQLKLLKHFNLSKDDIVVIVVCGGSCTNKAGIESFNKLLRLQVKL</sequence>
<dbReference type="SUPFAM" id="SSF53686">
    <property type="entry name" value="Tryptophan synthase beta subunit-like PLP-dependent enzymes"/>
    <property type="match status" value="1"/>
</dbReference>
<evidence type="ECO:0000256" key="1">
    <source>
        <dbReference type="ARBA" id="ARBA00001933"/>
    </source>
</evidence>
<evidence type="ECO:0000256" key="3">
    <source>
        <dbReference type="ARBA" id="ARBA00004742"/>
    </source>
</evidence>
<dbReference type="OrthoDB" id="7773036at2759"/>
<dbReference type="PROSITE" id="PS00165">
    <property type="entry name" value="DEHYDRATASE_SER_THR"/>
    <property type="match status" value="1"/>
</dbReference>
<evidence type="ECO:0000256" key="8">
    <source>
        <dbReference type="ARBA" id="ARBA00022898"/>
    </source>
</evidence>
<dbReference type="Gene3D" id="3.40.50.1100">
    <property type="match status" value="2"/>
</dbReference>
<name>A0A1E4RGY3_9ASCO</name>
<dbReference type="Pfam" id="PF00291">
    <property type="entry name" value="PALP"/>
    <property type="match status" value="1"/>
</dbReference>
<dbReference type="RefSeq" id="XP_020075585.1">
    <property type="nucleotide sequence ID" value="XM_020219774.1"/>
</dbReference>
<evidence type="ECO:0000313" key="13">
    <source>
        <dbReference type="Proteomes" id="UP000095085"/>
    </source>
</evidence>
<feature type="domain" description="Tryptophan synthase beta chain-like PALP" evidence="11">
    <location>
        <begin position="30"/>
        <end position="330"/>
    </location>
</feature>
<dbReference type="GeneID" id="30994324"/>
<comment type="pathway">
    <text evidence="3">Carbohydrate biosynthesis; gluconeogenesis.</text>
</comment>
<evidence type="ECO:0000256" key="6">
    <source>
        <dbReference type="ARBA" id="ARBA00022432"/>
    </source>
</evidence>
<dbReference type="GO" id="GO:0006094">
    <property type="term" value="P:gluconeogenesis"/>
    <property type="evidence" value="ECO:0007669"/>
    <property type="project" value="UniProtKB-KW"/>
</dbReference>
<keyword evidence="8" id="KW-0663">Pyridoxal phosphate</keyword>
<evidence type="ECO:0000256" key="10">
    <source>
        <dbReference type="ARBA" id="ARBA00049406"/>
    </source>
</evidence>
<dbReference type="InterPro" id="IPR000634">
    <property type="entry name" value="Ser/Thr_deHydtase_PyrdxlP-BS"/>
</dbReference>
<dbReference type="GO" id="GO:0004794">
    <property type="term" value="F:threonine deaminase activity"/>
    <property type="evidence" value="ECO:0007669"/>
    <property type="project" value="EnsemblFungi"/>
</dbReference>
<dbReference type="InterPro" id="IPR001926">
    <property type="entry name" value="TrpB-like_PALP"/>
</dbReference>
<comment type="catalytic activity">
    <reaction evidence="10">
        <text>L-serine = pyruvate + NH4(+)</text>
        <dbReference type="Rhea" id="RHEA:19169"/>
        <dbReference type="ChEBI" id="CHEBI:15361"/>
        <dbReference type="ChEBI" id="CHEBI:28938"/>
        <dbReference type="ChEBI" id="CHEBI:33384"/>
        <dbReference type="EC" id="4.3.1.17"/>
    </reaction>
</comment>
<reference evidence="13" key="1">
    <citation type="submission" date="2016-05" db="EMBL/GenBank/DDBJ databases">
        <title>Comparative genomics of biotechnologically important yeasts.</title>
        <authorList>
            <consortium name="DOE Joint Genome Institute"/>
            <person name="Riley R."/>
            <person name="Haridas S."/>
            <person name="Wolfe K.H."/>
            <person name="Lopes M.R."/>
            <person name="Hittinger C.T."/>
            <person name="Goker M."/>
            <person name="Salamov A."/>
            <person name="Wisecaver J."/>
            <person name="Long T.M."/>
            <person name="Aerts A.L."/>
            <person name="Barry K."/>
            <person name="Choi C."/>
            <person name="Clum A."/>
            <person name="Coughlan A.Y."/>
            <person name="Deshpande S."/>
            <person name="Douglass A.P."/>
            <person name="Hanson S.J."/>
            <person name="Klenk H.-P."/>
            <person name="Labutti K."/>
            <person name="Lapidus A."/>
            <person name="Lindquist E."/>
            <person name="Lipzen A."/>
            <person name="Meier-Kolthoff J.P."/>
            <person name="Ohm R.A."/>
            <person name="Otillar R.P."/>
            <person name="Pangilinan J."/>
            <person name="Peng Y."/>
            <person name="Rokas A."/>
            <person name="Rosa C.A."/>
            <person name="Scheuner C."/>
            <person name="Sibirny A.A."/>
            <person name="Slot J.C."/>
            <person name="Stielow J.B."/>
            <person name="Sun H."/>
            <person name="Kurtzman C.P."/>
            <person name="Blackwell M."/>
            <person name="Grigoriev I.V."/>
            <person name="Jeffries T.W."/>
        </authorList>
    </citation>
    <scope>NUCLEOTIDE SEQUENCE [LARGE SCALE GENOMIC DNA]</scope>
    <source>
        <strain evidence="13">NRRL Y-1933</strain>
    </source>
</reference>
<protein>
    <recommendedName>
        <fullName evidence="5">L-serine ammonia-lyase</fullName>
        <ecNumber evidence="5">4.3.1.17</ecNumber>
    </recommendedName>
</protein>
<keyword evidence="9" id="KW-0456">Lyase</keyword>
<gene>
    <name evidence="12" type="ORF">HYPBUDRAFT_140979</name>
</gene>
<comment type="similarity">
    <text evidence="4">Belongs to the serine/threonine dehydratase family.</text>
</comment>
<dbReference type="GO" id="GO:0042645">
    <property type="term" value="C:mitochondrial nucleoid"/>
    <property type="evidence" value="ECO:0007669"/>
    <property type="project" value="EnsemblFungi"/>
</dbReference>
<comment type="cofactor">
    <cofactor evidence="1">
        <name>pyridoxal 5'-phosphate</name>
        <dbReference type="ChEBI" id="CHEBI:597326"/>
    </cofactor>
</comment>
<dbReference type="FunFam" id="3.40.50.1100:FF:000040">
    <property type="entry name" value="L-serine dehydratase, putative"/>
    <property type="match status" value="1"/>
</dbReference>
<accession>A0A1E4RGY3</accession>
<evidence type="ECO:0000256" key="7">
    <source>
        <dbReference type="ARBA" id="ARBA00022490"/>
    </source>
</evidence>
<dbReference type="EC" id="4.3.1.17" evidence="5"/>
<dbReference type="InterPro" id="IPR036052">
    <property type="entry name" value="TrpB-like_PALP_sf"/>
</dbReference>